<evidence type="ECO:0000313" key="2">
    <source>
        <dbReference type="EMBL" id="SVA21442.1"/>
    </source>
</evidence>
<dbReference type="InterPro" id="IPR011042">
    <property type="entry name" value="6-blade_b-propeller_TolB-like"/>
</dbReference>
<feature type="domain" description="Secretion system C-terminal sorting" evidence="1">
    <location>
        <begin position="747"/>
        <end position="822"/>
    </location>
</feature>
<sequence length="825" mass="91333">MSIAQNPIDAFLSGNNTFVIVGNVSDGVAEPRDLDFHPTRENELWVLNKGGTAYSSNTQYIENVCVPQNSNVTFTIYDSYGDGICCSWGNGSYDVDACGTTVASGGNFGSYESTSFNVGTCSDACAGDEVEVTITILTDNYGGETSWDLVDNDNSMVYGMHADPGGSNVLFFDTGLPEQTSEYRKDSFSGHFMHTASSMSFDNQGFFANAIDCQDGNNNSNGYFAGPTLWDADLNIYAMVNQNGPLLGSHIDMLHQSPYGVGIEYAGSGNVYWLFDGYHSAIVRYDFQTPHGYGGDNHSDGRVWRYGEVTVSREPGVPSHMVLDESTGWLYIADTGNSRIIRFNVNSGNFDYNLSPYGEPLAQYWMMENAEWEVIINSGLQKPSGIDLYEDRLIVGDFETGEIIIYNLSGDSPIEMGRFETGYENNLMGLLVDSYQNIYYVNYQRNEVVRVEAEPNVELTLEYLSDWNLVGLPLVVEDSSYETVYPDAISNTLYSYGIAGGYQLATNLISGEGYWLRFPSDGSNIVTGIPFNLVEPYLMTGWNLISGISSNIAVESIIDPSGIIVPGTIYGFGQGYTLVDELEPGKGYWIRANGDGIITIQSGSRKENAKKFIDRSKEANTLVFTNAAGSVSQLNFGVRVPEKEKISYTLPPLPPAGAFDVRFEEDSRIIDEAGEILIQNDQWPVRVQWSFHNNEITGDRWILIDELTGNEYVLDENNAAHIAVVTDRLILQKSGPAPAKFALHQNYPNPFNPVTTIRYNLAEEAHVRLTIYDILGREIAVPVNGRIERGSHVVIWDAETVTSGVYIYQLETQGLTYTRKMILLR</sequence>
<dbReference type="EMBL" id="UINC01005456">
    <property type="protein sequence ID" value="SVA21442.1"/>
    <property type="molecule type" value="Genomic_DNA"/>
</dbReference>
<evidence type="ECO:0000259" key="1">
    <source>
        <dbReference type="Pfam" id="PF18962"/>
    </source>
</evidence>
<name>A0A381TZN7_9ZZZZ</name>
<protein>
    <recommendedName>
        <fullName evidence="1">Secretion system C-terminal sorting domain-containing protein</fullName>
    </recommendedName>
</protein>
<gene>
    <name evidence="2" type="ORF">METZ01_LOCUS74296</name>
</gene>
<organism evidence="2">
    <name type="scientific">marine metagenome</name>
    <dbReference type="NCBI Taxonomy" id="408172"/>
    <lineage>
        <taxon>unclassified sequences</taxon>
        <taxon>metagenomes</taxon>
        <taxon>ecological metagenomes</taxon>
    </lineage>
</organism>
<dbReference type="Gene3D" id="2.120.10.30">
    <property type="entry name" value="TolB, C-terminal domain"/>
    <property type="match status" value="1"/>
</dbReference>
<dbReference type="InterPro" id="IPR026444">
    <property type="entry name" value="Secre_tail"/>
</dbReference>
<accession>A0A381TZN7</accession>
<proteinExistence type="predicted"/>
<dbReference type="NCBIfam" id="TIGR04183">
    <property type="entry name" value="Por_Secre_tail"/>
    <property type="match status" value="1"/>
</dbReference>
<dbReference type="SUPFAM" id="SSF63825">
    <property type="entry name" value="YWTD domain"/>
    <property type="match status" value="1"/>
</dbReference>
<reference evidence="2" key="1">
    <citation type="submission" date="2018-05" db="EMBL/GenBank/DDBJ databases">
        <authorList>
            <person name="Lanie J.A."/>
            <person name="Ng W.-L."/>
            <person name="Kazmierczak K.M."/>
            <person name="Andrzejewski T.M."/>
            <person name="Davidsen T.M."/>
            <person name="Wayne K.J."/>
            <person name="Tettelin H."/>
            <person name="Glass J.I."/>
            <person name="Rusch D."/>
            <person name="Podicherti R."/>
            <person name="Tsui H.-C.T."/>
            <person name="Winkler M.E."/>
        </authorList>
    </citation>
    <scope>NUCLEOTIDE SEQUENCE</scope>
</reference>
<dbReference type="AlphaFoldDB" id="A0A381TZN7"/>
<dbReference type="Gene3D" id="2.60.40.4070">
    <property type="match status" value="1"/>
</dbReference>
<dbReference type="Pfam" id="PF18962">
    <property type="entry name" value="Por_Secre_tail"/>
    <property type="match status" value="1"/>
</dbReference>